<feature type="transmembrane region" description="Helical" evidence="1">
    <location>
        <begin position="382"/>
        <end position="397"/>
    </location>
</feature>
<dbReference type="InterPro" id="IPR002823">
    <property type="entry name" value="DUF112_TM"/>
</dbReference>
<feature type="transmembrane region" description="Helical" evidence="1">
    <location>
        <begin position="358"/>
        <end position="375"/>
    </location>
</feature>
<keyword evidence="1" id="KW-0472">Membrane</keyword>
<feature type="transmembrane region" description="Helical" evidence="1">
    <location>
        <begin position="301"/>
        <end position="323"/>
    </location>
</feature>
<feature type="transmembrane region" description="Helical" evidence="1">
    <location>
        <begin position="156"/>
        <end position="173"/>
    </location>
</feature>
<dbReference type="PANTHER" id="PTHR42204:SF1">
    <property type="entry name" value="INTEGRAL MEMBRANE PROTEIN"/>
    <property type="match status" value="1"/>
</dbReference>
<organism evidence="3 4">
    <name type="scientific">Methanofervidicoccus abyssi</name>
    <dbReference type="NCBI Taxonomy" id="2082189"/>
    <lineage>
        <taxon>Archaea</taxon>
        <taxon>Methanobacteriati</taxon>
        <taxon>Methanobacteriota</taxon>
        <taxon>Methanomada group</taxon>
        <taxon>Methanococci</taxon>
        <taxon>Methanococcales</taxon>
        <taxon>Methanofervidicoccus</taxon>
    </lineage>
</organism>
<dbReference type="OrthoDB" id="53365at2157"/>
<comment type="caution">
    <text evidence="3">The sequence shown here is derived from an EMBL/GenBank/DDBJ whole genome shotgun (WGS) entry which is preliminary data.</text>
</comment>
<feature type="transmembrane region" description="Helical" evidence="1">
    <location>
        <begin position="7"/>
        <end position="26"/>
    </location>
</feature>
<accession>A0A401HQJ7</accession>
<dbReference type="Proteomes" id="UP000290527">
    <property type="component" value="Unassembled WGS sequence"/>
</dbReference>
<dbReference type="Pfam" id="PF01970">
    <property type="entry name" value="TctA"/>
    <property type="match status" value="1"/>
</dbReference>
<proteinExistence type="predicted"/>
<keyword evidence="1" id="KW-1133">Transmembrane helix</keyword>
<protein>
    <recommendedName>
        <fullName evidence="2">DUF112 domain-containing protein</fullName>
    </recommendedName>
</protein>
<dbReference type="RefSeq" id="WP_131007256.1">
    <property type="nucleotide sequence ID" value="NZ_BFAX01000003.1"/>
</dbReference>
<feature type="domain" description="DUF112" evidence="2">
    <location>
        <begin position="6"/>
        <end position="385"/>
    </location>
</feature>
<feature type="transmembrane region" description="Helical" evidence="1">
    <location>
        <begin position="133"/>
        <end position="149"/>
    </location>
</feature>
<reference evidence="3 4" key="1">
    <citation type="journal article" date="2019" name="Int. J. Syst. Evol. Microbiol.">
        <title>Methanofervidicoccus abyssi gen. nov., sp. nov., a hydrogenotrophic methanogen, isolated from a hydrothermal vent chimney in the Mid-Cayman Spreading Center, the Caribbean Sea.</title>
        <authorList>
            <person name="Sakai S."/>
            <person name="Takaki Y."/>
            <person name="Miyazaki M."/>
            <person name="Ogawara M."/>
            <person name="Yanagawa K."/>
            <person name="Miyazaki J."/>
            <person name="Takai K."/>
        </authorList>
    </citation>
    <scope>NUCLEOTIDE SEQUENCE [LARGE SCALE GENOMIC DNA]</scope>
    <source>
        <strain evidence="3 4">HHB</strain>
    </source>
</reference>
<sequence length="400" mass="44628">MDITNIFFLFFGCVLGTFTGMIPGIHPNTLVPFVTLLYNYLSPQNYLYLLIGMVITHYFINYIPSAFIGVPQDETAVSVLPLHRLTSNGRGYEGIVLCGIGGFIGVLLSVILAFLIFYIGFDLESTYTLFKPYIPYILILLVFLSLIFTDNVFWNSLILLLSGLFGIVVLYNRFPVDNILTSIFTGMFGIPFLLENIKSEKIPPQRITYPEVDVSLIKYACVGTFGGFLRIFLPAIGGSQINFFLSKLIRENSIKGFLVSQGAITMSNEVFSILSLLIIGYGRSGTAVAIKNLSIPLDSSIIIPLVMATGCAFYILITLSQYILKYLSKVNYGKISLYVLLLCLFIVVILGYLSKYPIYYFIVFLVASALGILSLKSRGNMSYLMGVLIFPTILYFLDNY</sequence>
<evidence type="ECO:0000256" key="1">
    <source>
        <dbReference type="SAM" id="Phobius"/>
    </source>
</evidence>
<feature type="transmembrane region" description="Helical" evidence="1">
    <location>
        <begin position="257"/>
        <end position="281"/>
    </location>
</feature>
<evidence type="ECO:0000259" key="2">
    <source>
        <dbReference type="Pfam" id="PF01970"/>
    </source>
</evidence>
<feature type="transmembrane region" description="Helical" evidence="1">
    <location>
        <begin position="335"/>
        <end position="352"/>
    </location>
</feature>
<evidence type="ECO:0000313" key="4">
    <source>
        <dbReference type="Proteomes" id="UP000290527"/>
    </source>
</evidence>
<feature type="transmembrane region" description="Helical" evidence="1">
    <location>
        <begin position="46"/>
        <end position="70"/>
    </location>
</feature>
<feature type="transmembrane region" description="Helical" evidence="1">
    <location>
        <begin position="91"/>
        <end position="121"/>
    </location>
</feature>
<evidence type="ECO:0000313" key="3">
    <source>
        <dbReference type="EMBL" id="GBF36485.1"/>
    </source>
</evidence>
<dbReference type="EMBL" id="BFAX01000003">
    <property type="protein sequence ID" value="GBF36485.1"/>
    <property type="molecule type" value="Genomic_DNA"/>
</dbReference>
<keyword evidence="1" id="KW-0812">Transmembrane</keyword>
<dbReference type="PANTHER" id="PTHR42204">
    <property type="entry name" value="INTEGRAL MEMBRANE PROTEIN"/>
    <property type="match status" value="1"/>
</dbReference>
<dbReference type="AlphaFoldDB" id="A0A401HQJ7"/>
<name>A0A401HQJ7_9EURY</name>
<gene>
    <name evidence="3" type="ORF">MHHB_P0715</name>
</gene>
<keyword evidence="4" id="KW-1185">Reference proteome</keyword>